<reference evidence="9 10" key="1">
    <citation type="submission" date="2020-07" db="EMBL/GenBank/DDBJ databases">
        <authorList>
            <person name="Criscuolo A."/>
        </authorList>
    </citation>
    <scope>NUCLEOTIDE SEQUENCE [LARGE SCALE GENOMIC DNA]</scope>
    <source>
        <strain evidence="9">CIP107946</strain>
    </source>
</reference>
<keyword evidence="3" id="KW-1003">Cell membrane</keyword>
<gene>
    <name evidence="9" type="ORF">JEOPIN946_01137</name>
</gene>
<feature type="transmembrane region" description="Helical" evidence="7">
    <location>
        <begin position="117"/>
        <end position="140"/>
    </location>
</feature>
<dbReference type="NCBIfam" id="NF041012">
    <property type="entry name" value="T4P_ComGB"/>
    <property type="match status" value="1"/>
</dbReference>
<dbReference type="InterPro" id="IPR047692">
    <property type="entry name" value="T4P_ComGB"/>
</dbReference>
<dbReference type="EMBL" id="CAJEWB010000010">
    <property type="protein sequence ID" value="CAD2075964.1"/>
    <property type="molecule type" value="Genomic_DNA"/>
</dbReference>
<dbReference type="PANTHER" id="PTHR30012">
    <property type="entry name" value="GENERAL SECRETION PATHWAY PROTEIN"/>
    <property type="match status" value="1"/>
</dbReference>
<evidence type="ECO:0000256" key="4">
    <source>
        <dbReference type="ARBA" id="ARBA00022692"/>
    </source>
</evidence>
<feature type="domain" description="Type II secretion system protein GspF" evidence="8">
    <location>
        <begin position="220"/>
        <end position="342"/>
    </location>
</feature>
<dbReference type="AlphaFoldDB" id="A0A6V7RG60"/>
<dbReference type="InterPro" id="IPR018076">
    <property type="entry name" value="T2SS_GspF_dom"/>
</dbReference>
<evidence type="ECO:0000256" key="2">
    <source>
        <dbReference type="ARBA" id="ARBA00005745"/>
    </source>
</evidence>
<evidence type="ECO:0000259" key="8">
    <source>
        <dbReference type="Pfam" id="PF00482"/>
    </source>
</evidence>
<evidence type="ECO:0000313" key="10">
    <source>
        <dbReference type="Proteomes" id="UP000588186"/>
    </source>
</evidence>
<protein>
    <submittedName>
        <fullName evidence="9">Type IV pilin biogenesis protein</fullName>
    </submittedName>
</protein>
<keyword evidence="10" id="KW-1185">Reference proteome</keyword>
<feature type="transmembrane region" description="Helical" evidence="7">
    <location>
        <begin position="323"/>
        <end position="344"/>
    </location>
</feature>
<dbReference type="RefSeq" id="WP_186077642.1">
    <property type="nucleotide sequence ID" value="NZ_CAJEWB010000010.1"/>
</dbReference>
<name>A0A6V7RG60_9BACL</name>
<evidence type="ECO:0000256" key="3">
    <source>
        <dbReference type="ARBA" id="ARBA00022475"/>
    </source>
</evidence>
<comment type="caution">
    <text evidence="9">The sequence shown here is derived from an EMBL/GenBank/DDBJ whole genome shotgun (WGS) entry which is preliminary data.</text>
</comment>
<accession>A0A6V7RG60</accession>
<dbReference type="PANTHER" id="PTHR30012:SF0">
    <property type="entry name" value="TYPE II SECRETION SYSTEM PROTEIN F-RELATED"/>
    <property type="match status" value="1"/>
</dbReference>
<organism evidence="9 10">
    <name type="scientific">Phocicoccus pinnipedialis</name>
    <dbReference type="NCBI Taxonomy" id="110845"/>
    <lineage>
        <taxon>Bacteria</taxon>
        <taxon>Bacillati</taxon>
        <taxon>Bacillota</taxon>
        <taxon>Bacilli</taxon>
        <taxon>Bacillales</taxon>
        <taxon>Salinicoccaceae</taxon>
        <taxon>Phocicoccus</taxon>
    </lineage>
</organism>
<dbReference type="InterPro" id="IPR003004">
    <property type="entry name" value="GspF/PilC"/>
</dbReference>
<dbReference type="Pfam" id="PF00482">
    <property type="entry name" value="T2SSF"/>
    <property type="match status" value="1"/>
</dbReference>
<keyword evidence="4 7" id="KW-0812">Transmembrane</keyword>
<feature type="transmembrane region" description="Helical" evidence="7">
    <location>
        <begin position="171"/>
        <end position="190"/>
    </location>
</feature>
<comment type="similarity">
    <text evidence="2">Belongs to the GSP F family.</text>
</comment>
<evidence type="ECO:0000256" key="1">
    <source>
        <dbReference type="ARBA" id="ARBA00004651"/>
    </source>
</evidence>
<dbReference type="Gene3D" id="1.20.81.30">
    <property type="entry name" value="Type II secretion system (T2SS), domain F"/>
    <property type="match status" value="1"/>
</dbReference>
<evidence type="ECO:0000256" key="6">
    <source>
        <dbReference type="ARBA" id="ARBA00023136"/>
    </source>
</evidence>
<proteinExistence type="inferred from homology"/>
<evidence type="ECO:0000313" key="9">
    <source>
        <dbReference type="EMBL" id="CAD2075964.1"/>
    </source>
</evidence>
<sequence>MKITSISRKRINRLKNLDADFLLKLAELLQNGFTQKDALLFLFRQYDVLNPNETSTGIELAKSGNNLTEILKYLGYRNSVISQTELADVHGEIVSNLIETSVYLKKRRETIKNIFKAVQYPLILLSIFVVMLMILNYTVIPQFNSLFLSMNVEKGTLIKILMGVLNILPKTALLLLLGATVIIISFILIFKQKNKYKMMSMAYKVPIIRSYFKYYISYKFAREVGYLIKSGIELKVILDIFKKQDLNPYLKIVAEKIEFGIVQGLSFSEAVEQTAYLDEKIHSFIKHGELNSNVGKELLLYSEYTIENIILRIERTTSRIQPIIFSVLGILIVCLYLVIVLPVFQMMSQLN</sequence>
<keyword evidence="5 7" id="KW-1133">Transmembrane helix</keyword>
<dbReference type="Proteomes" id="UP000588186">
    <property type="component" value="Unassembled WGS sequence"/>
</dbReference>
<comment type="subcellular location">
    <subcellularLocation>
        <location evidence="1">Cell membrane</location>
        <topology evidence="1">Multi-pass membrane protein</topology>
    </subcellularLocation>
</comment>
<evidence type="ECO:0000256" key="7">
    <source>
        <dbReference type="SAM" id="Phobius"/>
    </source>
</evidence>
<evidence type="ECO:0000256" key="5">
    <source>
        <dbReference type="ARBA" id="ARBA00022989"/>
    </source>
</evidence>
<dbReference type="GO" id="GO:0005886">
    <property type="term" value="C:plasma membrane"/>
    <property type="evidence" value="ECO:0007669"/>
    <property type="project" value="UniProtKB-SubCell"/>
</dbReference>
<dbReference type="InterPro" id="IPR042094">
    <property type="entry name" value="T2SS_GspF_sf"/>
</dbReference>
<dbReference type="PRINTS" id="PR00812">
    <property type="entry name" value="BCTERIALGSPF"/>
</dbReference>
<keyword evidence="6 7" id="KW-0472">Membrane</keyword>